<gene>
    <name evidence="1" type="ORF">K504DRAFT_506809</name>
</gene>
<evidence type="ECO:0000313" key="1">
    <source>
        <dbReference type="EMBL" id="KAF2704846.1"/>
    </source>
</evidence>
<reference evidence="1" key="1">
    <citation type="journal article" date="2020" name="Stud. Mycol.">
        <title>101 Dothideomycetes genomes: a test case for predicting lifestyles and emergence of pathogens.</title>
        <authorList>
            <person name="Haridas S."/>
            <person name="Albert R."/>
            <person name="Binder M."/>
            <person name="Bloem J."/>
            <person name="Labutti K."/>
            <person name="Salamov A."/>
            <person name="Andreopoulos B."/>
            <person name="Baker S."/>
            <person name="Barry K."/>
            <person name="Bills G."/>
            <person name="Bluhm B."/>
            <person name="Cannon C."/>
            <person name="Castanera R."/>
            <person name="Culley D."/>
            <person name="Daum C."/>
            <person name="Ezra D."/>
            <person name="Gonzalez J."/>
            <person name="Henrissat B."/>
            <person name="Kuo A."/>
            <person name="Liang C."/>
            <person name="Lipzen A."/>
            <person name="Lutzoni F."/>
            <person name="Magnuson J."/>
            <person name="Mondo S."/>
            <person name="Nolan M."/>
            <person name="Ohm R."/>
            <person name="Pangilinan J."/>
            <person name="Park H.-J."/>
            <person name="Ramirez L."/>
            <person name="Alfaro M."/>
            <person name="Sun H."/>
            <person name="Tritt A."/>
            <person name="Yoshinaga Y."/>
            <person name="Zwiers L.-H."/>
            <person name="Turgeon B."/>
            <person name="Goodwin S."/>
            <person name="Spatafora J."/>
            <person name="Crous P."/>
            <person name="Grigoriev I."/>
        </authorList>
    </citation>
    <scope>NUCLEOTIDE SEQUENCE</scope>
    <source>
        <strain evidence="1">CBS 279.74</strain>
    </source>
</reference>
<proteinExistence type="predicted"/>
<dbReference type="AlphaFoldDB" id="A0A6G1JW60"/>
<keyword evidence="2" id="KW-1185">Reference proteome</keyword>
<dbReference type="EMBL" id="MU005781">
    <property type="protein sequence ID" value="KAF2704846.1"/>
    <property type="molecule type" value="Genomic_DNA"/>
</dbReference>
<dbReference type="Proteomes" id="UP000799428">
    <property type="component" value="Unassembled WGS sequence"/>
</dbReference>
<sequence length="191" mass="22096">MAADTKAARRATREPGKAVRMFVPEWENPVEDIEYWMNQSRTQDPGSRNRSWTGRAGSFVDTVIEHGWDSLFRGPQYRQRATWILQPHVFLYAIKLPTIIARFSRLGRDRRKMIRYSTTVMAYSEVVPGYFGFPNTRYKTDVHHSIQDRYPITRYKTDIPSLDTRQISHHSNKTDGQGNAAVFVVVGMLNG</sequence>
<evidence type="ECO:0000313" key="2">
    <source>
        <dbReference type="Proteomes" id="UP000799428"/>
    </source>
</evidence>
<name>A0A6G1JW60_9PLEO</name>
<organism evidence="1 2">
    <name type="scientific">Pleomassaria siparia CBS 279.74</name>
    <dbReference type="NCBI Taxonomy" id="1314801"/>
    <lineage>
        <taxon>Eukaryota</taxon>
        <taxon>Fungi</taxon>
        <taxon>Dikarya</taxon>
        <taxon>Ascomycota</taxon>
        <taxon>Pezizomycotina</taxon>
        <taxon>Dothideomycetes</taxon>
        <taxon>Pleosporomycetidae</taxon>
        <taxon>Pleosporales</taxon>
        <taxon>Pleomassariaceae</taxon>
        <taxon>Pleomassaria</taxon>
    </lineage>
</organism>
<accession>A0A6G1JW60</accession>
<protein>
    <submittedName>
        <fullName evidence="1">Uncharacterized protein</fullName>
    </submittedName>
</protein>